<keyword evidence="3" id="KW-1185">Reference proteome</keyword>
<dbReference type="Proteomes" id="UP000007148">
    <property type="component" value="Unassembled WGS sequence"/>
</dbReference>
<proteinExistence type="predicted"/>
<dbReference type="InParanoid" id="G4T7U2"/>
<keyword evidence="1" id="KW-0812">Transmembrane</keyword>
<sequence>MARASAEFELLERQPLRSNRQHAHDEFEAFSRAELFAMTTSVCMVLGLTGIVAWLVFEHVAG</sequence>
<comment type="caution">
    <text evidence="2">The sequence shown here is derived from an EMBL/GenBank/DDBJ whole genome shotgun (WGS) entry which is preliminary data.</text>
</comment>
<evidence type="ECO:0000256" key="1">
    <source>
        <dbReference type="SAM" id="Phobius"/>
    </source>
</evidence>
<reference evidence="2 3" key="1">
    <citation type="journal article" date="2011" name="PLoS Pathog.">
        <title>Endophytic Life Strategies Decoded by Genome and Transcriptome Analyses of the Mutualistic Root Symbiont Piriformospora indica.</title>
        <authorList>
            <person name="Zuccaro A."/>
            <person name="Lahrmann U."/>
            <person name="Guldener U."/>
            <person name="Langen G."/>
            <person name="Pfiffi S."/>
            <person name="Biedenkopf D."/>
            <person name="Wong P."/>
            <person name="Samans B."/>
            <person name="Grimm C."/>
            <person name="Basiewicz M."/>
            <person name="Murat C."/>
            <person name="Martin F."/>
            <person name="Kogel K.H."/>
        </authorList>
    </citation>
    <scope>NUCLEOTIDE SEQUENCE [LARGE SCALE GENOMIC DNA]</scope>
    <source>
        <strain evidence="2 3">DSM 11827</strain>
    </source>
</reference>
<evidence type="ECO:0000313" key="2">
    <source>
        <dbReference type="EMBL" id="CCA67388.1"/>
    </source>
</evidence>
<keyword evidence="1" id="KW-0472">Membrane</keyword>
<feature type="transmembrane region" description="Helical" evidence="1">
    <location>
        <begin position="35"/>
        <end position="57"/>
    </location>
</feature>
<keyword evidence="1" id="KW-1133">Transmembrane helix</keyword>
<organism evidence="2 3">
    <name type="scientific">Serendipita indica (strain DSM 11827)</name>
    <name type="common">Root endophyte fungus</name>
    <name type="synonym">Piriformospora indica</name>
    <dbReference type="NCBI Taxonomy" id="1109443"/>
    <lineage>
        <taxon>Eukaryota</taxon>
        <taxon>Fungi</taxon>
        <taxon>Dikarya</taxon>
        <taxon>Basidiomycota</taxon>
        <taxon>Agaricomycotina</taxon>
        <taxon>Agaricomycetes</taxon>
        <taxon>Sebacinales</taxon>
        <taxon>Serendipitaceae</taxon>
        <taxon>Serendipita</taxon>
    </lineage>
</organism>
<gene>
    <name evidence="2" type="ORF">PIIN_01219</name>
</gene>
<accession>G4T7U2</accession>
<dbReference type="HOGENOM" id="CLU_2905003_0_0_1"/>
<dbReference type="AlphaFoldDB" id="G4T7U2"/>
<evidence type="ECO:0000313" key="3">
    <source>
        <dbReference type="Proteomes" id="UP000007148"/>
    </source>
</evidence>
<dbReference type="EMBL" id="CAFZ01000013">
    <property type="protein sequence ID" value="CCA67388.1"/>
    <property type="molecule type" value="Genomic_DNA"/>
</dbReference>
<name>G4T7U2_SERID</name>
<protein>
    <submittedName>
        <fullName evidence="2">Uncharacterized protein</fullName>
    </submittedName>
</protein>